<feature type="non-terminal residue" evidence="4">
    <location>
        <position position="633"/>
    </location>
</feature>
<evidence type="ECO:0000256" key="1">
    <source>
        <dbReference type="ARBA" id="ARBA00022679"/>
    </source>
</evidence>
<accession>A0ABW3MB66</accession>
<dbReference type="SUPFAM" id="SSF51735">
    <property type="entry name" value="NAD(P)-binding Rossmann-fold domains"/>
    <property type="match status" value="1"/>
</dbReference>
<feature type="domain" description="Malonyl-CoA:ACP transacylase (MAT)" evidence="3">
    <location>
        <begin position="48"/>
        <end position="360"/>
    </location>
</feature>
<dbReference type="Proteomes" id="UP001597045">
    <property type="component" value="Unassembled WGS sequence"/>
</dbReference>
<sequence length="633" mass="67002">TFEHRAAVVGANRADLRAGLVALSLGESHSDLVTGTVSARGGDGVVFVFPGQGSQWVGMGRGLWDVSAAFRQRLAECDRALSPLVGFSVVDVVRSGSDLDRVEVVQPVLFAVMVALAEVWVDAGVTPAAVIGHSQGEVAAACVAGLLSLEDAARVVAVRSRLLGRLRGVGGGMASVSLSVDEVEDLLGSEFGGAGLSVAAVNGPRSVVVSGNRRVLEKLTENCASRGVRARLVDVDYASHHGDVDVVEEDLVRALEGVRSMAGSGVVMWSTVSAGVVDGADLDGGYWFRNLRDRVRFDEVVRGLVGEGFRSFVEVSPHPVLLPGIEDVFDAAGVSGVVCESVRRGDDGLGRLLLSLGRGWVHGAPVSWRGTVSGGGLVDLPTYPFQHERYWLDGISPVAAEGTDSDDEHALWDAIERRDTDELSAILGVEAEETAGLSDGLSALSTWRRQRRERSTLDGWRYRQIWRSVPSVRAEPPRGRWLVVVPEGHENRLVPTSSGFDAEVISLGATADSADVELVVGTAVAGREFAGVLSLLALGAGGHPELETGLMVTAILLRTLKKLGVTTRLWCATQGAVAKAGTERLRNPAQTQLWGLGRAAAVEYPDLWGGLVDLPARLDERTWTLMAAAVTNS</sequence>
<reference evidence="5" key="1">
    <citation type="journal article" date="2019" name="Int. J. Syst. Evol. Microbiol.">
        <title>The Global Catalogue of Microorganisms (GCM) 10K type strain sequencing project: providing services to taxonomists for standard genome sequencing and annotation.</title>
        <authorList>
            <consortium name="The Broad Institute Genomics Platform"/>
            <consortium name="The Broad Institute Genome Sequencing Center for Infectious Disease"/>
            <person name="Wu L."/>
            <person name="Ma J."/>
        </authorList>
    </citation>
    <scope>NUCLEOTIDE SEQUENCE [LARGE SCALE GENOMIC DNA]</scope>
    <source>
        <strain evidence="5">JCM 31486</strain>
    </source>
</reference>
<protein>
    <submittedName>
        <fullName evidence="4">Acyltransferase domain-containing protein</fullName>
    </submittedName>
</protein>
<dbReference type="InterPro" id="IPR016035">
    <property type="entry name" value="Acyl_Trfase/lysoPLipase"/>
</dbReference>
<feature type="non-terminal residue" evidence="4">
    <location>
        <position position="1"/>
    </location>
</feature>
<comment type="caution">
    <text evidence="4">The sequence shown here is derived from an EMBL/GenBank/DDBJ whole genome shotgun (WGS) entry which is preliminary data.</text>
</comment>
<proteinExistence type="predicted"/>
<dbReference type="Gene3D" id="3.40.366.10">
    <property type="entry name" value="Malonyl-Coenzyme A Acyl Carrier Protein, domain 2"/>
    <property type="match status" value="1"/>
</dbReference>
<keyword evidence="2 4" id="KW-0012">Acyltransferase</keyword>
<dbReference type="EMBL" id="JBHTIS010000688">
    <property type="protein sequence ID" value="MFD1046524.1"/>
    <property type="molecule type" value="Genomic_DNA"/>
</dbReference>
<evidence type="ECO:0000259" key="3">
    <source>
        <dbReference type="SMART" id="SM00827"/>
    </source>
</evidence>
<name>A0ABW3MB66_9PSEU</name>
<dbReference type="InterPro" id="IPR041618">
    <property type="entry name" value="PKS_DE"/>
</dbReference>
<dbReference type="InterPro" id="IPR001227">
    <property type="entry name" value="Ac_transferase_dom_sf"/>
</dbReference>
<dbReference type="SUPFAM" id="SSF52151">
    <property type="entry name" value="FabD/lysophospholipase-like"/>
    <property type="match status" value="1"/>
</dbReference>
<dbReference type="Pfam" id="PF18369">
    <property type="entry name" value="PKS_DE"/>
    <property type="match status" value="1"/>
</dbReference>
<dbReference type="Pfam" id="PF00698">
    <property type="entry name" value="Acyl_transf_1"/>
    <property type="match status" value="1"/>
</dbReference>
<dbReference type="GO" id="GO:0016746">
    <property type="term" value="F:acyltransferase activity"/>
    <property type="evidence" value="ECO:0007669"/>
    <property type="project" value="UniProtKB-KW"/>
</dbReference>
<keyword evidence="5" id="KW-1185">Reference proteome</keyword>
<dbReference type="InterPro" id="IPR036291">
    <property type="entry name" value="NAD(P)-bd_dom_sf"/>
</dbReference>
<dbReference type="PANTHER" id="PTHR43775">
    <property type="entry name" value="FATTY ACID SYNTHASE"/>
    <property type="match status" value="1"/>
</dbReference>
<organism evidence="4 5">
    <name type="scientific">Kibdelosporangium lantanae</name>
    <dbReference type="NCBI Taxonomy" id="1497396"/>
    <lineage>
        <taxon>Bacteria</taxon>
        <taxon>Bacillati</taxon>
        <taxon>Actinomycetota</taxon>
        <taxon>Actinomycetes</taxon>
        <taxon>Pseudonocardiales</taxon>
        <taxon>Pseudonocardiaceae</taxon>
        <taxon>Kibdelosporangium</taxon>
    </lineage>
</organism>
<gene>
    <name evidence="4" type="ORF">ACFQ1S_13655</name>
</gene>
<dbReference type="InterPro" id="IPR016036">
    <property type="entry name" value="Malonyl_transacylase_ACP-bd"/>
</dbReference>
<evidence type="ECO:0000313" key="5">
    <source>
        <dbReference type="Proteomes" id="UP001597045"/>
    </source>
</evidence>
<dbReference type="Gene3D" id="6.10.140.1830">
    <property type="match status" value="1"/>
</dbReference>
<dbReference type="InterPro" id="IPR050091">
    <property type="entry name" value="PKS_NRPS_Biosynth_Enz"/>
</dbReference>
<dbReference type="Gene3D" id="3.30.70.3290">
    <property type="match status" value="1"/>
</dbReference>
<dbReference type="SMART" id="SM00827">
    <property type="entry name" value="PKS_AT"/>
    <property type="match status" value="1"/>
</dbReference>
<evidence type="ECO:0000313" key="4">
    <source>
        <dbReference type="EMBL" id="MFD1046524.1"/>
    </source>
</evidence>
<keyword evidence="1" id="KW-0808">Transferase</keyword>
<dbReference type="InterPro" id="IPR014043">
    <property type="entry name" value="Acyl_transferase_dom"/>
</dbReference>
<dbReference type="Gene3D" id="3.40.50.11460">
    <property type="match status" value="1"/>
</dbReference>
<evidence type="ECO:0000256" key="2">
    <source>
        <dbReference type="ARBA" id="ARBA00023315"/>
    </source>
</evidence>
<dbReference type="SUPFAM" id="SSF55048">
    <property type="entry name" value="Probable ACP-binding domain of malonyl-CoA ACP transacylase"/>
    <property type="match status" value="1"/>
</dbReference>
<dbReference type="PANTHER" id="PTHR43775:SF51">
    <property type="entry name" value="INACTIVE PHENOLPHTHIOCEROL SYNTHESIS POLYKETIDE SYNTHASE TYPE I PKS1-RELATED"/>
    <property type="match status" value="1"/>
</dbReference>